<feature type="domain" description="FAD-binding" evidence="1">
    <location>
        <begin position="2"/>
        <end position="210"/>
    </location>
</feature>
<evidence type="ECO:0000313" key="2">
    <source>
        <dbReference type="EMBL" id="SER70308.1"/>
    </source>
</evidence>
<dbReference type="OrthoDB" id="9806565at2"/>
<dbReference type="PRINTS" id="PR00420">
    <property type="entry name" value="RNGMNOXGNASE"/>
</dbReference>
<protein>
    <submittedName>
        <fullName evidence="2">Dehydrogenase (Flavoprotein)</fullName>
    </submittedName>
</protein>
<proteinExistence type="predicted"/>
<dbReference type="PANTHER" id="PTHR42685">
    <property type="entry name" value="GERANYLGERANYL DIPHOSPHATE REDUCTASE"/>
    <property type="match status" value="1"/>
</dbReference>
<sequence length="342" mass="38733">MYDVMVVGAGPAGATCAKVLAESGKSVLLVEKFILPRYKSCSGQIIKKTVDLVREYYGEGIPELVMCMPTENRGMVFTDDKGRCSRYEQPGFNVWRSSFDKWLTDKAGEAGAEIRDCTTVLYCKELDDHVCVTLKGDNTYEEYARYVVDCEGVVGTLKKKLLGCDLDYVMTYQTYNQGSIDLDYHYFYAYLQPELSEYDAWFNVKDNQLVLGVSVKNYDKAENYYSRFIQYMTSEHGLHIDKQLKIDRWLMPLVKPGCPIDYGVGRILFAGEVAGFLNPMGEGISAGLESGYCAAMAIKNYSGDIDKIHSIYKESLSGLQQYMKHQWDLVACMTSTFDQMRL</sequence>
<name>A0A1H9RCC3_BUTFI</name>
<evidence type="ECO:0000313" key="3">
    <source>
        <dbReference type="Proteomes" id="UP000182584"/>
    </source>
</evidence>
<dbReference type="EMBL" id="FOGJ01000009">
    <property type="protein sequence ID" value="SER70308.1"/>
    <property type="molecule type" value="Genomic_DNA"/>
</dbReference>
<dbReference type="GO" id="GO:0071949">
    <property type="term" value="F:FAD binding"/>
    <property type="evidence" value="ECO:0007669"/>
    <property type="project" value="InterPro"/>
</dbReference>
<reference evidence="2 3" key="1">
    <citation type="submission" date="2016-10" db="EMBL/GenBank/DDBJ databases">
        <authorList>
            <person name="de Groot N.N."/>
        </authorList>
    </citation>
    <scope>NUCLEOTIDE SEQUENCE [LARGE SCALE GENOMIC DNA]</scope>
    <source>
        <strain evidence="2 3">AR40</strain>
    </source>
</reference>
<dbReference type="SUPFAM" id="SSF51905">
    <property type="entry name" value="FAD/NAD(P)-binding domain"/>
    <property type="match status" value="1"/>
</dbReference>
<evidence type="ECO:0000259" key="1">
    <source>
        <dbReference type="Pfam" id="PF01494"/>
    </source>
</evidence>
<dbReference type="Pfam" id="PF01494">
    <property type="entry name" value="FAD_binding_3"/>
    <property type="match status" value="1"/>
</dbReference>
<dbReference type="InterPro" id="IPR002938">
    <property type="entry name" value="FAD-bd"/>
</dbReference>
<organism evidence="2 3">
    <name type="scientific">Butyrivibrio fibrisolvens</name>
    <dbReference type="NCBI Taxonomy" id="831"/>
    <lineage>
        <taxon>Bacteria</taxon>
        <taxon>Bacillati</taxon>
        <taxon>Bacillota</taxon>
        <taxon>Clostridia</taxon>
        <taxon>Lachnospirales</taxon>
        <taxon>Lachnospiraceae</taxon>
        <taxon>Butyrivibrio</taxon>
    </lineage>
</organism>
<gene>
    <name evidence="2" type="ORF">SAMN04487884_109111</name>
</gene>
<dbReference type="PANTHER" id="PTHR42685:SF22">
    <property type="entry name" value="CONDITIONED MEDIUM FACTOR RECEPTOR 1"/>
    <property type="match status" value="1"/>
</dbReference>
<dbReference type="InterPro" id="IPR050407">
    <property type="entry name" value="Geranylgeranyl_reductase"/>
</dbReference>
<dbReference type="Gene3D" id="3.50.50.60">
    <property type="entry name" value="FAD/NAD(P)-binding domain"/>
    <property type="match status" value="1"/>
</dbReference>
<accession>A0A1H9RCC3</accession>
<dbReference type="AlphaFoldDB" id="A0A1H9RCC3"/>
<dbReference type="InterPro" id="IPR036188">
    <property type="entry name" value="FAD/NAD-bd_sf"/>
</dbReference>
<dbReference type="Proteomes" id="UP000182584">
    <property type="component" value="Unassembled WGS sequence"/>
</dbReference>